<proteinExistence type="predicted"/>
<feature type="transmembrane region" description="Helical" evidence="1">
    <location>
        <begin position="144"/>
        <end position="167"/>
    </location>
</feature>
<protein>
    <submittedName>
        <fullName evidence="2">Uncharacterized protein</fullName>
    </submittedName>
</protein>
<feature type="transmembrane region" description="Helical" evidence="1">
    <location>
        <begin position="111"/>
        <end position="132"/>
    </location>
</feature>
<accession>A0ABP1REU6</accession>
<dbReference type="EMBL" id="CAXLJM020000072">
    <property type="protein sequence ID" value="CAL8127469.1"/>
    <property type="molecule type" value="Genomic_DNA"/>
</dbReference>
<keyword evidence="1" id="KW-0472">Membrane</keyword>
<evidence type="ECO:0000256" key="1">
    <source>
        <dbReference type="SAM" id="Phobius"/>
    </source>
</evidence>
<name>A0ABP1REU6_9HEXA</name>
<feature type="transmembrane region" description="Helical" evidence="1">
    <location>
        <begin position="12"/>
        <end position="39"/>
    </location>
</feature>
<keyword evidence="1" id="KW-0812">Transmembrane</keyword>
<feature type="transmembrane region" description="Helical" evidence="1">
    <location>
        <begin position="207"/>
        <end position="228"/>
    </location>
</feature>
<reference evidence="2 3" key="1">
    <citation type="submission" date="2024-08" db="EMBL/GenBank/DDBJ databases">
        <authorList>
            <person name="Cucini C."/>
            <person name="Frati F."/>
        </authorList>
    </citation>
    <scope>NUCLEOTIDE SEQUENCE [LARGE SCALE GENOMIC DNA]</scope>
</reference>
<comment type="caution">
    <text evidence="2">The sequence shown here is derived from an EMBL/GenBank/DDBJ whole genome shotgun (WGS) entry which is preliminary data.</text>
</comment>
<dbReference type="Proteomes" id="UP001642540">
    <property type="component" value="Unassembled WGS sequence"/>
</dbReference>
<evidence type="ECO:0000313" key="2">
    <source>
        <dbReference type="EMBL" id="CAL8127469.1"/>
    </source>
</evidence>
<sequence length="256" mass="28632">MIVKMNTKSHQFLLTPSGIFRTLTVFCGFPGVTLTWFAFVSSTWTNLFPEVHTIITIDRNLDLNSLQADERGVNSSSESLEDFVEAFDLISDQNEEEWNKILFETLLFERIFIAVVTTALLISSIYLVIRIAKQSPPKSPCEVIFDFLFHVTAAFALVASSAMVLVAELKIETFLDEINDDLPSVVQEIIASETANVRSIRGKKIGAVVYGMANGMMYAFCVVTLRMLKPINKICKNRDVRRESNVSVISSVVSES</sequence>
<evidence type="ECO:0000313" key="3">
    <source>
        <dbReference type="Proteomes" id="UP001642540"/>
    </source>
</evidence>
<keyword evidence="1" id="KW-1133">Transmembrane helix</keyword>
<keyword evidence="3" id="KW-1185">Reference proteome</keyword>
<gene>
    <name evidence="2" type="ORF">ODALV1_LOCUS21853</name>
</gene>
<organism evidence="2 3">
    <name type="scientific">Orchesella dallaii</name>
    <dbReference type="NCBI Taxonomy" id="48710"/>
    <lineage>
        <taxon>Eukaryota</taxon>
        <taxon>Metazoa</taxon>
        <taxon>Ecdysozoa</taxon>
        <taxon>Arthropoda</taxon>
        <taxon>Hexapoda</taxon>
        <taxon>Collembola</taxon>
        <taxon>Entomobryomorpha</taxon>
        <taxon>Entomobryoidea</taxon>
        <taxon>Orchesellidae</taxon>
        <taxon>Orchesellinae</taxon>
        <taxon>Orchesella</taxon>
    </lineage>
</organism>